<organism evidence="2 3">
    <name type="scientific">Abrus precatorius</name>
    <name type="common">Indian licorice</name>
    <name type="synonym">Glycine abrus</name>
    <dbReference type="NCBI Taxonomy" id="3816"/>
    <lineage>
        <taxon>Eukaryota</taxon>
        <taxon>Viridiplantae</taxon>
        <taxon>Streptophyta</taxon>
        <taxon>Embryophyta</taxon>
        <taxon>Tracheophyta</taxon>
        <taxon>Spermatophyta</taxon>
        <taxon>Magnoliopsida</taxon>
        <taxon>eudicotyledons</taxon>
        <taxon>Gunneridae</taxon>
        <taxon>Pentapetalae</taxon>
        <taxon>rosids</taxon>
        <taxon>fabids</taxon>
        <taxon>Fabales</taxon>
        <taxon>Fabaceae</taxon>
        <taxon>Papilionoideae</taxon>
        <taxon>50 kb inversion clade</taxon>
        <taxon>NPAAA clade</taxon>
        <taxon>indigoferoid/millettioid clade</taxon>
        <taxon>Abreae</taxon>
        <taxon>Abrus</taxon>
    </lineage>
</organism>
<accession>A0A8B8KIN3</accession>
<dbReference type="KEGG" id="aprc:113855687"/>
<sequence>MVKELFKAKKSSAPEIPPQAVGKKGLPSKMKDQLKEIALRQDAIHAAPYLRAAVQNDLPPFTPTEEEEEEEEDSSSEGEPVPDPVAAADGQDDEDTNTDAADDDDLSSSSDEDAI</sequence>
<evidence type="ECO:0000313" key="2">
    <source>
        <dbReference type="Proteomes" id="UP000694853"/>
    </source>
</evidence>
<name>A0A8B8KIN3_ABRPR</name>
<dbReference type="RefSeq" id="XP_027343118.1">
    <property type="nucleotide sequence ID" value="XM_027487317.1"/>
</dbReference>
<reference evidence="3" key="2">
    <citation type="submission" date="2025-08" db="UniProtKB">
        <authorList>
            <consortium name="RefSeq"/>
        </authorList>
    </citation>
    <scope>IDENTIFICATION</scope>
    <source>
        <tissue evidence="3">Young leaves</tissue>
    </source>
</reference>
<evidence type="ECO:0000256" key="1">
    <source>
        <dbReference type="SAM" id="MobiDB-lite"/>
    </source>
</evidence>
<reference evidence="2" key="1">
    <citation type="journal article" date="2019" name="Toxins">
        <title>Detection of Abrin-Like and Prepropulchellin-Like Toxin Genes and Transcripts Using Whole Genome Sequencing and Full-Length Transcript Sequencing of Abrus precatorius.</title>
        <authorList>
            <person name="Hovde B.T."/>
            <person name="Daligault H.E."/>
            <person name="Hanschen E.R."/>
            <person name="Kunde Y.A."/>
            <person name="Johnson M.B."/>
            <person name="Starkenburg S.R."/>
            <person name="Johnson S.L."/>
        </authorList>
    </citation>
    <scope>NUCLEOTIDE SEQUENCE [LARGE SCALE GENOMIC DNA]</scope>
</reference>
<protein>
    <submittedName>
        <fullName evidence="3">DNA polymerase epsilon subunit D-like</fullName>
    </submittedName>
</protein>
<feature type="compositionally biased region" description="Acidic residues" evidence="1">
    <location>
        <begin position="90"/>
        <end position="115"/>
    </location>
</feature>
<feature type="region of interest" description="Disordered" evidence="1">
    <location>
        <begin position="50"/>
        <end position="115"/>
    </location>
</feature>
<feature type="compositionally biased region" description="Acidic residues" evidence="1">
    <location>
        <begin position="64"/>
        <end position="76"/>
    </location>
</feature>
<evidence type="ECO:0000313" key="3">
    <source>
        <dbReference type="RefSeq" id="XP_027343118.1"/>
    </source>
</evidence>
<dbReference type="GeneID" id="113855687"/>
<keyword evidence="2" id="KW-1185">Reference proteome</keyword>
<feature type="region of interest" description="Disordered" evidence="1">
    <location>
        <begin position="1"/>
        <end position="28"/>
    </location>
</feature>
<dbReference type="Proteomes" id="UP000694853">
    <property type="component" value="Unplaced"/>
</dbReference>
<gene>
    <name evidence="3" type="primary">LOC113855687</name>
</gene>
<dbReference type="AlphaFoldDB" id="A0A8B8KIN3"/>
<proteinExistence type="predicted"/>